<sequence>MSSQKDNAIDEELFQFYLQFRLRQIQKNMLLWEDNSEKEVLVNILTNCQHVNGNTLRMIVNDIFDKSVQTFTYDKPLATKSVAVSDGEKREHSKSHAESSKATLDCNQPSPLHDDTDCEYDDTTESVQNGESSVYSDSAGSEEIRKKRPRVISIESSVPLVLQHLITKSSSTDLEAMLSNLQVTKDIFRSRMNIIKNTFKIHYTPRSASSFSTIPKCRFEIINQFSYKSPMGQCQLNMIAYQLGKIEEMEKEVFSIKQVRKNRLRYYQDLSVSLNEPRLAYASHLQDFPRHCERALYFVRNLGAYVLFMPEVLPPKTYKRIQNTSIPVLKAYLQGKCYQFKDIARYDNKDKLIVSASTGDLSKFQKKGKPYYCRFVDFSL</sequence>
<evidence type="ECO:0000256" key="1">
    <source>
        <dbReference type="SAM" id="MobiDB-lite"/>
    </source>
</evidence>
<dbReference type="GeneID" id="89949817"/>
<dbReference type="EMBL" id="JASEJX010000016">
    <property type="protein sequence ID" value="KAK4514123.1"/>
    <property type="molecule type" value="Genomic_DNA"/>
</dbReference>
<comment type="caution">
    <text evidence="2">The sequence shown here is derived from an EMBL/GenBank/DDBJ whole genome shotgun (WGS) entry which is preliminary data.</text>
</comment>
<feature type="compositionally biased region" description="Basic and acidic residues" evidence="1">
    <location>
        <begin position="86"/>
        <end position="99"/>
    </location>
</feature>
<organism evidence="2 3">
    <name type="scientific">Mucor velutinosus</name>
    <dbReference type="NCBI Taxonomy" id="708070"/>
    <lineage>
        <taxon>Eukaryota</taxon>
        <taxon>Fungi</taxon>
        <taxon>Fungi incertae sedis</taxon>
        <taxon>Mucoromycota</taxon>
        <taxon>Mucoromycotina</taxon>
        <taxon>Mucoromycetes</taxon>
        <taxon>Mucorales</taxon>
        <taxon>Mucorineae</taxon>
        <taxon>Mucoraceae</taxon>
        <taxon>Mucor</taxon>
    </lineage>
</organism>
<proteinExistence type="predicted"/>
<dbReference type="AlphaFoldDB" id="A0AAN7DCA4"/>
<reference evidence="2 3" key="1">
    <citation type="submission" date="2022-11" db="EMBL/GenBank/DDBJ databases">
        <title>Mucor velutinosus strain NIH1002 WGS.</title>
        <authorList>
            <person name="Subramanian P."/>
            <person name="Mullikin J.C."/>
            <person name="Segre J.A."/>
            <person name="Zelazny A.M."/>
        </authorList>
    </citation>
    <scope>NUCLEOTIDE SEQUENCE [LARGE SCALE GENOMIC DNA]</scope>
    <source>
        <strain evidence="2 3">NIH1002</strain>
    </source>
</reference>
<keyword evidence="3" id="KW-1185">Reference proteome</keyword>
<feature type="region of interest" description="Disordered" evidence="1">
    <location>
        <begin position="84"/>
        <end position="142"/>
    </location>
</feature>
<evidence type="ECO:0000313" key="3">
    <source>
        <dbReference type="Proteomes" id="UP001304243"/>
    </source>
</evidence>
<protein>
    <submittedName>
        <fullName evidence="2">Uncharacterized protein</fullName>
    </submittedName>
</protein>
<accession>A0AAN7DCA4</accession>
<evidence type="ECO:0000313" key="2">
    <source>
        <dbReference type="EMBL" id="KAK4514123.1"/>
    </source>
</evidence>
<gene>
    <name evidence="2" type="ORF">ATC70_006131</name>
</gene>
<dbReference type="RefSeq" id="XP_064680789.1">
    <property type="nucleotide sequence ID" value="XM_064825412.1"/>
</dbReference>
<feature type="compositionally biased region" description="Polar residues" evidence="1">
    <location>
        <begin position="100"/>
        <end position="110"/>
    </location>
</feature>
<feature type="compositionally biased region" description="Polar residues" evidence="1">
    <location>
        <begin position="126"/>
        <end position="139"/>
    </location>
</feature>
<dbReference type="Proteomes" id="UP001304243">
    <property type="component" value="Unassembled WGS sequence"/>
</dbReference>
<name>A0AAN7DCA4_9FUNG</name>